<feature type="domain" description="C-type lectin" evidence="2">
    <location>
        <begin position="20"/>
        <end position="88"/>
    </location>
</feature>
<dbReference type="PROSITE" id="PS50041">
    <property type="entry name" value="C_TYPE_LECTIN_2"/>
    <property type="match status" value="2"/>
</dbReference>
<dbReference type="InterPro" id="IPR016186">
    <property type="entry name" value="C-type_lectin-like/link_sf"/>
</dbReference>
<proteinExistence type="predicted"/>
<dbReference type="InterPro" id="IPR016187">
    <property type="entry name" value="CTDL_fold"/>
</dbReference>
<organism evidence="3 4">
    <name type="scientific">Sparus aurata</name>
    <name type="common">Gilthead sea bream</name>
    <dbReference type="NCBI Taxonomy" id="8175"/>
    <lineage>
        <taxon>Eukaryota</taxon>
        <taxon>Metazoa</taxon>
        <taxon>Chordata</taxon>
        <taxon>Craniata</taxon>
        <taxon>Vertebrata</taxon>
        <taxon>Euteleostomi</taxon>
        <taxon>Actinopterygii</taxon>
        <taxon>Neopterygii</taxon>
        <taxon>Teleostei</taxon>
        <taxon>Neoteleostei</taxon>
        <taxon>Acanthomorphata</taxon>
        <taxon>Eupercaria</taxon>
        <taxon>Spariformes</taxon>
        <taxon>Sparidae</taxon>
        <taxon>Sparus</taxon>
    </lineage>
</organism>
<protein>
    <recommendedName>
        <fullName evidence="2">C-type lectin domain-containing protein</fullName>
    </recommendedName>
</protein>
<dbReference type="InterPro" id="IPR001304">
    <property type="entry name" value="C-type_lectin-like"/>
</dbReference>
<reference evidence="3" key="1">
    <citation type="submission" date="2021-04" db="EMBL/GenBank/DDBJ databases">
        <authorList>
            <consortium name="Wellcome Sanger Institute Data Sharing"/>
        </authorList>
    </citation>
    <scope>NUCLEOTIDE SEQUENCE [LARGE SCALE GENOMIC DNA]</scope>
</reference>
<feature type="domain" description="C-type lectin" evidence="2">
    <location>
        <begin position="97"/>
        <end position="203"/>
    </location>
</feature>
<dbReference type="Proteomes" id="UP000472265">
    <property type="component" value="Chromosome 7"/>
</dbReference>
<dbReference type="PANTHER" id="PTHR45784:SF3">
    <property type="entry name" value="C-TYPE LECTIN DOMAIN FAMILY 4 MEMBER K-LIKE-RELATED"/>
    <property type="match status" value="1"/>
</dbReference>
<dbReference type="PANTHER" id="PTHR45784">
    <property type="entry name" value="C-TYPE LECTIN DOMAIN FAMILY 20 MEMBER A-RELATED"/>
    <property type="match status" value="1"/>
</dbReference>
<dbReference type="InParanoid" id="A0A671YZT8"/>
<evidence type="ECO:0000259" key="2">
    <source>
        <dbReference type="PROSITE" id="PS50041"/>
    </source>
</evidence>
<dbReference type="PROSITE" id="PS00615">
    <property type="entry name" value="C_TYPE_LECTIN_1"/>
    <property type="match status" value="1"/>
</dbReference>
<dbReference type="Ensembl" id="ENSSAUT00010071443.1">
    <property type="protein sequence ID" value="ENSSAUP00010068268.1"/>
    <property type="gene ID" value="ENSSAUG00010027116.1"/>
</dbReference>
<reference evidence="3" key="2">
    <citation type="submission" date="2025-08" db="UniProtKB">
        <authorList>
            <consortium name="Ensembl"/>
        </authorList>
    </citation>
    <scope>IDENTIFICATION</scope>
</reference>
<evidence type="ECO:0000313" key="3">
    <source>
        <dbReference type="Ensembl" id="ENSSAUP00010068268.1"/>
    </source>
</evidence>
<dbReference type="GeneTree" id="ENSGT01100000263473"/>
<dbReference type="Gene3D" id="3.10.100.10">
    <property type="entry name" value="Mannose-Binding Protein A, subunit A"/>
    <property type="match status" value="2"/>
</dbReference>
<dbReference type="AlphaFoldDB" id="A0A671YZT8"/>
<accession>A0A671YZT8</accession>
<sequence length="284" mass="32655">MTSGQTGTLSCCSEDKASGYWIGLYDDLNSWRWSLSDTSFYKDGETEFRLWLSGQPDNINSREHCTVISGGGQWGDYDCENRHWFVCMDVRGLNVTFVLMETLMTWTEAQSYCREHHTDLASVRNTAENQKVMDLLSAGQSAWIGLFRDSWKWSDGSILSFRHWYKDQPDNTGGKDACVAGNLRNSGVWMDVSCDLIKPFVCYIAMTTKQVIKVRLEREDSSLDLNDPAVMEQMLKEVQQRLKDQGVKGDVKLSWRKQADGKVFHKEEEETKKKKETCPMKDEF</sequence>
<keyword evidence="1" id="KW-1015">Disulfide bond</keyword>
<evidence type="ECO:0000256" key="1">
    <source>
        <dbReference type="ARBA" id="ARBA00023157"/>
    </source>
</evidence>
<dbReference type="SUPFAM" id="SSF56436">
    <property type="entry name" value="C-type lectin-like"/>
    <property type="match status" value="2"/>
</dbReference>
<dbReference type="CDD" id="cd03602">
    <property type="entry name" value="CLECT_1"/>
    <property type="match status" value="1"/>
</dbReference>
<dbReference type="InterPro" id="IPR018378">
    <property type="entry name" value="C-type_lectin_CS"/>
</dbReference>
<reference evidence="3" key="3">
    <citation type="submission" date="2025-09" db="UniProtKB">
        <authorList>
            <consortium name="Ensembl"/>
        </authorList>
    </citation>
    <scope>IDENTIFICATION</scope>
</reference>
<evidence type="ECO:0000313" key="4">
    <source>
        <dbReference type="Proteomes" id="UP000472265"/>
    </source>
</evidence>
<keyword evidence="4" id="KW-1185">Reference proteome</keyword>
<name>A0A671YZT8_SPAAU</name>
<dbReference type="SMART" id="SM00034">
    <property type="entry name" value="CLECT"/>
    <property type="match status" value="1"/>
</dbReference>
<gene>
    <name evidence="3" type="primary">LOC115584990</name>
</gene>
<dbReference type="Pfam" id="PF00059">
    <property type="entry name" value="Lectin_C"/>
    <property type="match status" value="2"/>
</dbReference>